<dbReference type="InterPro" id="IPR036465">
    <property type="entry name" value="vWFA_dom_sf"/>
</dbReference>
<dbReference type="Gene3D" id="3.40.50.410">
    <property type="entry name" value="von Willebrand factor, type A domain"/>
    <property type="match status" value="1"/>
</dbReference>
<protein>
    <submittedName>
        <fullName evidence="2">VWA domain-containing protein</fullName>
    </submittedName>
</protein>
<keyword evidence="1" id="KW-0812">Transmembrane</keyword>
<dbReference type="RefSeq" id="WP_102155207.1">
    <property type="nucleotide sequence ID" value="NZ_PNGY01000001.1"/>
</dbReference>
<feature type="transmembrane region" description="Helical" evidence="1">
    <location>
        <begin position="356"/>
        <end position="373"/>
    </location>
</feature>
<gene>
    <name evidence="2" type="ORF">CJ213_01310</name>
</gene>
<dbReference type="EMBL" id="PNGY01000001">
    <property type="protein sequence ID" value="PMC54806.1"/>
    <property type="molecule type" value="Genomic_DNA"/>
</dbReference>
<feature type="transmembrane region" description="Helical" evidence="1">
    <location>
        <begin position="16"/>
        <end position="37"/>
    </location>
</feature>
<evidence type="ECO:0000256" key="1">
    <source>
        <dbReference type="SAM" id="Phobius"/>
    </source>
</evidence>
<reference evidence="2 3" key="1">
    <citation type="submission" date="2017-09" db="EMBL/GenBank/DDBJ databases">
        <title>Bacterial strain isolated from the female urinary microbiota.</title>
        <authorList>
            <person name="Thomas-White K."/>
            <person name="Kumar N."/>
            <person name="Forster S."/>
            <person name="Putonti C."/>
            <person name="Lawley T."/>
            <person name="Wolfe A.J."/>
        </authorList>
    </citation>
    <scope>NUCLEOTIDE SEQUENCE [LARGE SCALE GENOMIC DNA]</scope>
    <source>
        <strain evidence="2 3">UMB0411</strain>
    </source>
</reference>
<dbReference type="Proteomes" id="UP000235293">
    <property type="component" value="Unassembled WGS sequence"/>
</dbReference>
<dbReference type="AlphaFoldDB" id="A0A9X7FEP1"/>
<evidence type="ECO:0000313" key="2">
    <source>
        <dbReference type="EMBL" id="PMC54806.1"/>
    </source>
</evidence>
<proteinExistence type="predicted"/>
<keyword evidence="1" id="KW-1133">Transmembrane helix</keyword>
<evidence type="ECO:0000313" key="3">
    <source>
        <dbReference type="Proteomes" id="UP000235293"/>
    </source>
</evidence>
<comment type="caution">
    <text evidence="2">The sequence shown here is derived from an EMBL/GenBank/DDBJ whole genome shotgun (WGS) entry which is preliminary data.</text>
</comment>
<organism evidence="2 3">
    <name type="scientific">Gardnerella swidsinskii</name>
    <dbReference type="NCBI Taxonomy" id="2792979"/>
    <lineage>
        <taxon>Bacteria</taxon>
        <taxon>Bacillati</taxon>
        <taxon>Actinomycetota</taxon>
        <taxon>Actinomycetes</taxon>
        <taxon>Bifidobacteriales</taxon>
        <taxon>Bifidobacteriaceae</taxon>
        <taxon>Gardnerella</taxon>
    </lineage>
</organism>
<name>A0A9X7FEP1_9BIFI</name>
<sequence>MSNNVWEYIWPWRWQWPLLFVAGVVISVAIFAILLILDSIRSNILKKKYKSQTSNITRKFYTFTFDNDLQGTTTSHSWYMWRMFRRFAAAALVVSLCSSLAVASRPARVFNANEQVSSRDIVLCLDVSGSALPYDREVIQAYLNFIEHFQGERIGLSIFNSTSRTVFPLTDDYRLAKKQLQYAANLLGGVQSQSRINRLQQRQYQEISDWLEGTQNRKNATSLIGDGLVSCAAMLPGFIYGSAHNNHKIQSRFNRSSSIVLATDNVVSGKQTYSLKQALDLTKQAKITVDGLYSGAKQNENDDATLEMKQLIESHGGIFLSQRNSDSVINLVKEIEKRHTAIPQGTAQSAFSDDPGLWVLLTVFSVVIWLAIAKRMKR</sequence>
<keyword evidence="1" id="KW-0472">Membrane</keyword>
<dbReference type="SUPFAM" id="SSF53300">
    <property type="entry name" value="vWA-like"/>
    <property type="match status" value="1"/>
</dbReference>
<accession>A0A9X7FEP1</accession>
<feature type="transmembrane region" description="Helical" evidence="1">
    <location>
        <begin position="87"/>
        <end position="104"/>
    </location>
</feature>